<evidence type="ECO:0000256" key="1">
    <source>
        <dbReference type="SAM" id="MobiDB-lite"/>
    </source>
</evidence>
<evidence type="ECO:0000313" key="2">
    <source>
        <dbReference type="EMBL" id="KAL3804055.1"/>
    </source>
</evidence>
<dbReference type="EMBL" id="JABMIG020000010">
    <property type="protein sequence ID" value="KAL3804055.1"/>
    <property type="molecule type" value="Genomic_DNA"/>
</dbReference>
<dbReference type="Proteomes" id="UP001516023">
    <property type="component" value="Unassembled WGS sequence"/>
</dbReference>
<accession>A0ABD3QUJ3</accession>
<dbReference type="AlphaFoldDB" id="A0ABD3QUJ3"/>
<proteinExistence type="predicted"/>
<keyword evidence="3" id="KW-1185">Reference proteome</keyword>
<gene>
    <name evidence="2" type="ORF">HJC23_006446</name>
</gene>
<protein>
    <submittedName>
        <fullName evidence="2">Uncharacterized protein</fullName>
    </submittedName>
</protein>
<sequence>MDSQQPERTEPDVVAYSTKKIPHKVVEETETRPFFNWDIFTESVYDVADSVKARLTSSSIAADFTPSLLFETLREKAMRQLTSIDVISSSDEDDEDQDDSTKMDEEP</sequence>
<name>A0ABD3QUJ3_9STRA</name>
<evidence type="ECO:0000313" key="3">
    <source>
        <dbReference type="Proteomes" id="UP001516023"/>
    </source>
</evidence>
<comment type="caution">
    <text evidence="2">The sequence shown here is derived from an EMBL/GenBank/DDBJ whole genome shotgun (WGS) entry which is preliminary data.</text>
</comment>
<reference evidence="2 3" key="1">
    <citation type="journal article" date="2020" name="G3 (Bethesda)">
        <title>Improved Reference Genome for Cyclotella cryptica CCMP332, a Model for Cell Wall Morphogenesis, Salinity Adaptation, and Lipid Production in Diatoms (Bacillariophyta).</title>
        <authorList>
            <person name="Roberts W.R."/>
            <person name="Downey K.M."/>
            <person name="Ruck E.C."/>
            <person name="Traller J.C."/>
            <person name="Alverson A.J."/>
        </authorList>
    </citation>
    <scope>NUCLEOTIDE SEQUENCE [LARGE SCALE GENOMIC DNA]</scope>
    <source>
        <strain evidence="2 3">CCMP332</strain>
    </source>
</reference>
<organism evidence="2 3">
    <name type="scientific">Cyclotella cryptica</name>
    <dbReference type="NCBI Taxonomy" id="29204"/>
    <lineage>
        <taxon>Eukaryota</taxon>
        <taxon>Sar</taxon>
        <taxon>Stramenopiles</taxon>
        <taxon>Ochrophyta</taxon>
        <taxon>Bacillariophyta</taxon>
        <taxon>Coscinodiscophyceae</taxon>
        <taxon>Thalassiosirophycidae</taxon>
        <taxon>Stephanodiscales</taxon>
        <taxon>Stephanodiscaceae</taxon>
        <taxon>Cyclotella</taxon>
    </lineage>
</organism>
<feature type="region of interest" description="Disordered" evidence="1">
    <location>
        <begin position="83"/>
        <end position="107"/>
    </location>
</feature>